<dbReference type="EMBL" id="UOGL01000624">
    <property type="protein sequence ID" value="VAX42111.1"/>
    <property type="molecule type" value="Genomic_DNA"/>
</dbReference>
<dbReference type="AlphaFoldDB" id="A0A3B1DT71"/>
<dbReference type="InterPro" id="IPR009351">
    <property type="entry name" value="AlkZ-like"/>
</dbReference>
<proteinExistence type="predicted"/>
<sequence length="376" mass="43993">MKAIKLPLKQAQRLMVACQKLTGPTLEPLQIIEHLGYVQVDTISVIERAHHHVFWSRNQKYRPVVLTNLIDSREVFEYWSHAASYLPMKDYRYSLPMKKAFQKRESAWFPKDLKMMKKVLTRIRKEGPLRSKDFEMTKKGKTGWWDWKPAKKALERLFLEGKLEITRRDGFQKIYDIPENVIPNSVDTTLPSEVEYARFLVQRTLRHHGLATGSEIAYLRKSQTKMTVFTALNEMVAAGEIAEVSVEGVDQPYFALQKSLENIPKVSSKIHILSPFDNLIIQRKKLVTFFDFDYKIECYVPASKRKYGYFSLPILQGSRFVARIDCKADRINQQFIIQSIHYEKKVDKRLLRKNMESKLLAFTQFNGCNSLVFNTR</sequence>
<accession>A0A3B1DT71</accession>
<evidence type="ECO:0000313" key="1">
    <source>
        <dbReference type="EMBL" id="VAX42111.1"/>
    </source>
</evidence>
<gene>
    <name evidence="1" type="ORF">MNBD_PLANCTO02-1808</name>
</gene>
<name>A0A3B1DT71_9ZZZZ</name>
<dbReference type="Pfam" id="PF06224">
    <property type="entry name" value="AlkZ-like"/>
    <property type="match status" value="1"/>
</dbReference>
<reference evidence="1" key="1">
    <citation type="submission" date="2018-06" db="EMBL/GenBank/DDBJ databases">
        <authorList>
            <person name="Zhirakovskaya E."/>
        </authorList>
    </citation>
    <scope>NUCLEOTIDE SEQUENCE</scope>
</reference>
<organism evidence="1">
    <name type="scientific">hydrothermal vent metagenome</name>
    <dbReference type="NCBI Taxonomy" id="652676"/>
    <lineage>
        <taxon>unclassified sequences</taxon>
        <taxon>metagenomes</taxon>
        <taxon>ecological metagenomes</taxon>
    </lineage>
</organism>
<protein>
    <recommendedName>
        <fullName evidence="2">Winged helix-turn-helix domain-containing protein</fullName>
    </recommendedName>
</protein>
<evidence type="ECO:0008006" key="2">
    <source>
        <dbReference type="Google" id="ProtNLM"/>
    </source>
</evidence>
<dbReference type="PANTHER" id="PTHR30528:SF0">
    <property type="entry name" value="CYTOPLASMIC PROTEIN"/>
    <property type="match status" value="1"/>
</dbReference>
<dbReference type="PANTHER" id="PTHR30528">
    <property type="entry name" value="CYTOPLASMIC PROTEIN"/>
    <property type="match status" value="1"/>
</dbReference>